<feature type="compositionally biased region" description="Basic and acidic residues" evidence="1">
    <location>
        <begin position="48"/>
        <end position="57"/>
    </location>
</feature>
<name>A0AAX4KB35_9TREE</name>
<feature type="compositionally biased region" description="Low complexity" evidence="1">
    <location>
        <begin position="514"/>
        <end position="529"/>
    </location>
</feature>
<evidence type="ECO:0000256" key="1">
    <source>
        <dbReference type="SAM" id="MobiDB-lite"/>
    </source>
</evidence>
<feature type="compositionally biased region" description="Low complexity" evidence="1">
    <location>
        <begin position="558"/>
        <end position="573"/>
    </location>
</feature>
<feature type="region of interest" description="Disordered" evidence="1">
    <location>
        <begin position="637"/>
        <end position="712"/>
    </location>
</feature>
<feature type="region of interest" description="Disordered" evidence="1">
    <location>
        <begin position="844"/>
        <end position="1032"/>
    </location>
</feature>
<gene>
    <name evidence="2" type="ORF">V865_001641</name>
</gene>
<reference evidence="2 3" key="1">
    <citation type="submission" date="2024-01" db="EMBL/GenBank/DDBJ databases">
        <title>Comparative genomics of Cryptococcus and Kwoniella reveals pathogenesis evolution and contrasting modes of karyotype evolution via chromosome fusion or intercentromeric recombination.</title>
        <authorList>
            <person name="Coelho M.A."/>
            <person name="David-Palma M."/>
            <person name="Shea T."/>
            <person name="Bowers K."/>
            <person name="McGinley-Smith S."/>
            <person name="Mohammad A.W."/>
            <person name="Gnirke A."/>
            <person name="Yurkov A.M."/>
            <person name="Nowrousian M."/>
            <person name="Sun S."/>
            <person name="Cuomo C.A."/>
            <person name="Heitman J."/>
        </authorList>
    </citation>
    <scope>NUCLEOTIDE SEQUENCE [LARGE SCALE GENOMIC DNA]</scope>
    <source>
        <strain evidence="2 3">PYCC6329</strain>
    </source>
</reference>
<dbReference type="RefSeq" id="XP_066081554.1">
    <property type="nucleotide sequence ID" value="XM_066225457.1"/>
</dbReference>
<protein>
    <submittedName>
        <fullName evidence="2">Uncharacterized protein</fullName>
    </submittedName>
</protein>
<dbReference type="GeneID" id="91100445"/>
<evidence type="ECO:0000313" key="3">
    <source>
        <dbReference type="Proteomes" id="UP001358614"/>
    </source>
</evidence>
<feature type="region of interest" description="Disordered" evidence="1">
    <location>
        <begin position="724"/>
        <end position="776"/>
    </location>
</feature>
<feature type="compositionally biased region" description="Gly residues" evidence="1">
    <location>
        <begin position="234"/>
        <end position="247"/>
    </location>
</feature>
<feature type="compositionally biased region" description="Low complexity" evidence="1">
    <location>
        <begin position="8"/>
        <end position="27"/>
    </location>
</feature>
<feature type="compositionally biased region" description="Polar residues" evidence="1">
    <location>
        <begin position="541"/>
        <end position="557"/>
    </location>
</feature>
<dbReference type="KEGG" id="ker:91100445"/>
<feature type="region of interest" description="Disordered" evidence="1">
    <location>
        <begin position="402"/>
        <end position="602"/>
    </location>
</feature>
<feature type="compositionally biased region" description="Low complexity" evidence="1">
    <location>
        <begin position="409"/>
        <end position="418"/>
    </location>
</feature>
<feature type="compositionally biased region" description="Low complexity" evidence="1">
    <location>
        <begin position="160"/>
        <end position="174"/>
    </location>
</feature>
<feature type="compositionally biased region" description="Low complexity" evidence="1">
    <location>
        <begin position="730"/>
        <end position="746"/>
    </location>
</feature>
<feature type="compositionally biased region" description="Polar residues" evidence="1">
    <location>
        <begin position="697"/>
        <end position="712"/>
    </location>
</feature>
<sequence>MDDPWAGPSWSTPSKPSSSISMTMPSPGRTTPPPRFDDSDPWGVTHATKTDLQKTPENDDDEEKEVAEPNESTVETPGWGGEDHAPWGVDDTEEDKSPTPAESESPPKLDKANDQQPTWSSSESPVKDPSILPTSPDLQDTSARSAIVSPDKLSSPPKTSSPALAAFPPVVPLSTFDDEPFASTSTNLTPIPKSPSFGDEFGGFSAGPSYSSGGDDPWGNNAGPSTITAKKDSGGWGGEDLSWGGGKNDTSWGDTSFGEEAQTSFKSPIIPQEEDEDDEADEGEGWGRARPAVRPVVEERPKGDDDWEEAQRKIRVKYERAPQDKIDGLTKAWTDLLGGLIHQELEKMTGAEELQFEEKVKKLEDDTLDRLRSLSAIPPDINIYPPVLSSLMTHERYVYALQRPNPAPSTSLLTTTTSRQPTRVDPLALASSELEPSWTSRSMLGEPDAPSQDAISQQEEQNKSKWSFWGKRPVPERQLTTSGGGVLERKSISLASPDLNNERHSTDIKPFSKPSSRAPSISIASSRPNSPAPPAPAGANVNNDIGHSAPSGTLPQTQAQPSQPVQAAPSAVSRFFGRLSRNKSQTATQENEENSDKDLELSADDFSFLSEVPSLKPPEKGVGDLLALEPGRNEQIASLESLLNSKPTQLPKPLAPPPRSASPAPRSSSGKFVARMKLPPPTDMDLLGDLHFDGSAQPRSSTSSIVQSPAQAISSPSNAWDDFLSLDSNSGPSAPVKPSVKSPSTPIIAAPLVPSRSNTPTVSLSPPPPPPPSNPAISSLVNKLTSVPPAKSPVNDFGDFDDFGTPQHASTSTFDDFGDFSAFESTTTTSAPVHASAHAFARPSAIPSNLQQTQTQTPVRSTAISTPGSTKSLSTPANHARPGSLDHTPTLNLIAGASATKGKRWPAPPSPVAPAIAPPPKSQGTAGGSAAGFPFLSPPPPGRPNSRSNNLLDENDTAQNTRPEPTGTTGVGIRMGIGNFDSPIFGGSLQPSRTTTPTPQPTNSAVAVATGPYQGNGKGGLSAQDLSFFDSL</sequence>
<evidence type="ECO:0000313" key="2">
    <source>
        <dbReference type="EMBL" id="WWD03587.1"/>
    </source>
</evidence>
<proteinExistence type="predicted"/>
<dbReference type="AlphaFoldDB" id="A0AAX4KB35"/>
<feature type="compositionally biased region" description="Polar residues" evidence="1">
    <location>
        <begin position="637"/>
        <end position="648"/>
    </location>
</feature>
<dbReference type="Proteomes" id="UP001358614">
    <property type="component" value="Chromosome 1"/>
</dbReference>
<feature type="compositionally biased region" description="Basic and acidic residues" evidence="1">
    <location>
        <begin position="296"/>
        <end position="307"/>
    </location>
</feature>
<feature type="compositionally biased region" description="Polar residues" evidence="1">
    <location>
        <begin position="846"/>
        <end position="877"/>
    </location>
</feature>
<feature type="compositionally biased region" description="Pro residues" evidence="1">
    <location>
        <begin position="906"/>
        <end position="921"/>
    </location>
</feature>
<feature type="compositionally biased region" description="Pro residues" evidence="1">
    <location>
        <begin position="765"/>
        <end position="774"/>
    </location>
</feature>
<feature type="compositionally biased region" description="Polar residues" evidence="1">
    <location>
        <begin position="132"/>
        <end position="144"/>
    </location>
</feature>
<feature type="compositionally biased region" description="Acidic residues" evidence="1">
    <location>
        <begin position="272"/>
        <end position="284"/>
    </location>
</feature>
<dbReference type="EMBL" id="CP144089">
    <property type="protein sequence ID" value="WWD03587.1"/>
    <property type="molecule type" value="Genomic_DNA"/>
</dbReference>
<organism evidence="2 3">
    <name type="scientific">Kwoniella europaea PYCC6329</name>
    <dbReference type="NCBI Taxonomy" id="1423913"/>
    <lineage>
        <taxon>Eukaryota</taxon>
        <taxon>Fungi</taxon>
        <taxon>Dikarya</taxon>
        <taxon>Basidiomycota</taxon>
        <taxon>Agaricomycotina</taxon>
        <taxon>Tremellomycetes</taxon>
        <taxon>Tremellales</taxon>
        <taxon>Cryptococcaceae</taxon>
        <taxon>Kwoniella</taxon>
    </lineage>
</organism>
<accession>A0AAX4KB35</accession>
<feature type="compositionally biased region" description="Polar residues" evidence="1">
    <location>
        <begin position="957"/>
        <end position="968"/>
    </location>
</feature>
<feature type="compositionally biased region" description="Polar residues" evidence="1">
    <location>
        <begin position="114"/>
        <end position="124"/>
    </location>
</feature>
<keyword evidence="3" id="KW-1185">Reference proteome</keyword>
<feature type="region of interest" description="Disordered" evidence="1">
    <location>
        <begin position="1"/>
        <end position="307"/>
    </location>
</feature>